<gene>
    <name evidence="2" type="ORF">PLEPLA_LOCUS21475</name>
</gene>
<feature type="compositionally biased region" description="Basic and acidic residues" evidence="1">
    <location>
        <begin position="204"/>
        <end position="218"/>
    </location>
</feature>
<dbReference type="EMBL" id="CADEAL010001557">
    <property type="protein sequence ID" value="CAB1433385.1"/>
    <property type="molecule type" value="Genomic_DNA"/>
</dbReference>
<name>A0A9N7UKZ0_PLEPL</name>
<comment type="caution">
    <text evidence="2">The sequence shown here is derived from an EMBL/GenBank/DDBJ whole genome shotgun (WGS) entry which is preliminary data.</text>
</comment>
<dbReference type="AlphaFoldDB" id="A0A9N7UKZ0"/>
<accession>A0A9N7UKZ0</accession>
<evidence type="ECO:0000313" key="3">
    <source>
        <dbReference type="Proteomes" id="UP001153269"/>
    </source>
</evidence>
<evidence type="ECO:0000256" key="1">
    <source>
        <dbReference type="SAM" id="MobiDB-lite"/>
    </source>
</evidence>
<reference evidence="2" key="1">
    <citation type="submission" date="2020-03" db="EMBL/GenBank/DDBJ databases">
        <authorList>
            <person name="Weist P."/>
        </authorList>
    </citation>
    <scope>NUCLEOTIDE SEQUENCE</scope>
</reference>
<sequence>MILCRLDAEGGVRRSLQVPLGGGTLGKVSSIYYHMYVPSIHPSIHPSIRLSFVGLELILHPAQPSTHIRGSINQDHRAEQCPEADHLERQTLRLFQVGGLVWRMNGFHPAPLSSECGVVPVMSHPTPLPRPAPPESFLADSTSCEAAVAKVFTQDVEGAERMLQKCDRFLWSGIRKTKQSRTDEETDVETDEETWRQTGRRSRSGSDPDERKVQRKDAAPQWLVYQRTRITEE</sequence>
<dbReference type="Proteomes" id="UP001153269">
    <property type="component" value="Unassembled WGS sequence"/>
</dbReference>
<evidence type="ECO:0000313" key="2">
    <source>
        <dbReference type="EMBL" id="CAB1433385.1"/>
    </source>
</evidence>
<proteinExistence type="predicted"/>
<keyword evidence="3" id="KW-1185">Reference proteome</keyword>
<protein>
    <submittedName>
        <fullName evidence="2">Uncharacterized protein</fullName>
    </submittedName>
</protein>
<feature type="region of interest" description="Disordered" evidence="1">
    <location>
        <begin position="177"/>
        <end position="219"/>
    </location>
</feature>
<organism evidence="2 3">
    <name type="scientific">Pleuronectes platessa</name>
    <name type="common">European plaice</name>
    <dbReference type="NCBI Taxonomy" id="8262"/>
    <lineage>
        <taxon>Eukaryota</taxon>
        <taxon>Metazoa</taxon>
        <taxon>Chordata</taxon>
        <taxon>Craniata</taxon>
        <taxon>Vertebrata</taxon>
        <taxon>Euteleostomi</taxon>
        <taxon>Actinopterygii</taxon>
        <taxon>Neopterygii</taxon>
        <taxon>Teleostei</taxon>
        <taxon>Neoteleostei</taxon>
        <taxon>Acanthomorphata</taxon>
        <taxon>Carangaria</taxon>
        <taxon>Pleuronectiformes</taxon>
        <taxon>Pleuronectoidei</taxon>
        <taxon>Pleuronectidae</taxon>
        <taxon>Pleuronectes</taxon>
    </lineage>
</organism>